<evidence type="ECO:0000256" key="1">
    <source>
        <dbReference type="ARBA" id="ARBA00004123"/>
    </source>
</evidence>
<keyword evidence="5" id="KW-0539">Nucleus</keyword>
<dbReference type="GO" id="GO:0005634">
    <property type="term" value="C:nucleus"/>
    <property type="evidence" value="ECO:0007669"/>
    <property type="project" value="UniProtKB-SubCell"/>
</dbReference>
<evidence type="ECO:0000256" key="2">
    <source>
        <dbReference type="ARBA" id="ARBA00022723"/>
    </source>
</evidence>
<protein>
    <submittedName>
        <fullName evidence="7">Regulator of drug sensitivity 1</fullName>
    </submittedName>
</protein>
<dbReference type="PROSITE" id="PS00463">
    <property type="entry name" value="ZN2_CY6_FUNGAL_1"/>
    <property type="match status" value="1"/>
</dbReference>
<dbReference type="Pfam" id="PF00172">
    <property type="entry name" value="Zn_clus"/>
    <property type="match status" value="1"/>
</dbReference>
<reference evidence="7 8" key="1">
    <citation type="submission" date="2020-05" db="EMBL/GenBank/DDBJ databases">
        <title>Identification and distribution of gene clusters putatively required for synthesis of sphingolipid metabolism inhibitors in phylogenetically diverse species of the filamentous fungus Fusarium.</title>
        <authorList>
            <person name="Kim H.-S."/>
            <person name="Busman M."/>
            <person name="Brown D.W."/>
            <person name="Divon H."/>
            <person name="Uhlig S."/>
            <person name="Proctor R.H."/>
        </authorList>
    </citation>
    <scope>NUCLEOTIDE SEQUENCE [LARGE SCALE GENOMIC DNA]</scope>
    <source>
        <strain evidence="7 8">NRRL 26131</strain>
    </source>
</reference>
<dbReference type="Gene3D" id="4.10.240.10">
    <property type="entry name" value="Zn(2)-C6 fungal-type DNA-binding domain"/>
    <property type="match status" value="1"/>
</dbReference>
<dbReference type="AlphaFoldDB" id="A0A8H5XV42"/>
<dbReference type="InterPro" id="IPR007219">
    <property type="entry name" value="XnlR_reg_dom"/>
</dbReference>
<comment type="subcellular location">
    <subcellularLocation>
        <location evidence="1">Nucleus</location>
    </subcellularLocation>
</comment>
<evidence type="ECO:0000313" key="8">
    <source>
        <dbReference type="Proteomes" id="UP000532311"/>
    </source>
</evidence>
<dbReference type="GO" id="GO:0006351">
    <property type="term" value="P:DNA-templated transcription"/>
    <property type="evidence" value="ECO:0007669"/>
    <property type="project" value="InterPro"/>
</dbReference>
<evidence type="ECO:0000256" key="3">
    <source>
        <dbReference type="ARBA" id="ARBA00023015"/>
    </source>
</evidence>
<keyword evidence="4" id="KW-0804">Transcription</keyword>
<dbReference type="EMBL" id="JAAQPF010000544">
    <property type="protein sequence ID" value="KAF5700071.1"/>
    <property type="molecule type" value="Genomic_DNA"/>
</dbReference>
<dbReference type="PROSITE" id="PS50048">
    <property type="entry name" value="ZN2_CY6_FUNGAL_2"/>
    <property type="match status" value="1"/>
</dbReference>
<keyword evidence="3" id="KW-0805">Transcription regulation</keyword>
<evidence type="ECO:0000259" key="6">
    <source>
        <dbReference type="PROSITE" id="PS50048"/>
    </source>
</evidence>
<evidence type="ECO:0000256" key="5">
    <source>
        <dbReference type="ARBA" id="ARBA00023242"/>
    </source>
</evidence>
<dbReference type="GO" id="GO:0000981">
    <property type="term" value="F:DNA-binding transcription factor activity, RNA polymerase II-specific"/>
    <property type="evidence" value="ECO:0007669"/>
    <property type="project" value="InterPro"/>
</dbReference>
<name>A0A8H5XV42_9HYPO</name>
<accession>A0A8H5XV42</accession>
<dbReference type="GO" id="GO:0003677">
    <property type="term" value="F:DNA binding"/>
    <property type="evidence" value="ECO:0007669"/>
    <property type="project" value="InterPro"/>
</dbReference>
<dbReference type="Proteomes" id="UP000532311">
    <property type="component" value="Unassembled WGS sequence"/>
</dbReference>
<organism evidence="7 8">
    <name type="scientific">Fusarium globosum</name>
    <dbReference type="NCBI Taxonomy" id="78864"/>
    <lineage>
        <taxon>Eukaryota</taxon>
        <taxon>Fungi</taxon>
        <taxon>Dikarya</taxon>
        <taxon>Ascomycota</taxon>
        <taxon>Pezizomycotina</taxon>
        <taxon>Sordariomycetes</taxon>
        <taxon>Hypocreomycetidae</taxon>
        <taxon>Hypocreales</taxon>
        <taxon>Nectriaceae</taxon>
        <taxon>Fusarium</taxon>
        <taxon>Fusarium fujikuroi species complex</taxon>
    </lineage>
</organism>
<dbReference type="GO" id="GO:0008270">
    <property type="term" value="F:zinc ion binding"/>
    <property type="evidence" value="ECO:0007669"/>
    <property type="project" value="InterPro"/>
</dbReference>
<keyword evidence="8" id="KW-1185">Reference proteome</keyword>
<dbReference type="InterPro" id="IPR036864">
    <property type="entry name" value="Zn2-C6_fun-type_DNA-bd_sf"/>
</dbReference>
<comment type="caution">
    <text evidence="7">The sequence shown here is derived from an EMBL/GenBank/DDBJ whole genome shotgun (WGS) entry which is preliminary data.</text>
</comment>
<dbReference type="Pfam" id="PF04082">
    <property type="entry name" value="Fungal_trans"/>
    <property type="match status" value="1"/>
</dbReference>
<evidence type="ECO:0000313" key="7">
    <source>
        <dbReference type="EMBL" id="KAF5700071.1"/>
    </source>
</evidence>
<proteinExistence type="predicted"/>
<dbReference type="SMART" id="SM00066">
    <property type="entry name" value="GAL4"/>
    <property type="match status" value="1"/>
</dbReference>
<dbReference type="CDD" id="cd12148">
    <property type="entry name" value="fungal_TF_MHR"/>
    <property type="match status" value="1"/>
</dbReference>
<feature type="domain" description="Zn(2)-C6 fungal-type" evidence="6">
    <location>
        <begin position="15"/>
        <end position="43"/>
    </location>
</feature>
<evidence type="ECO:0000256" key="4">
    <source>
        <dbReference type="ARBA" id="ARBA00023163"/>
    </source>
</evidence>
<dbReference type="PANTHER" id="PTHR47338:SF7">
    <property type="entry name" value="ZN(II)2CYS6 TRANSCRIPTION FACTOR (EUROFUNG)"/>
    <property type="match status" value="1"/>
</dbReference>
<dbReference type="InterPro" id="IPR050815">
    <property type="entry name" value="TF_fung"/>
</dbReference>
<keyword evidence="2" id="KW-0479">Metal-binding</keyword>
<sequence length="653" mass="72542">MAQTTSGAVRQSVASCPVCRSRKVKCDGVVPGCQNCETLGIDCPGYSTLPEAQKKLEADTLETVYRAAGVEKRRVGSVQKRSLPWDTQMLKTLTSVYFSRVATLRCLDFLHKPSFNHSLDKGSLIEDYGEAILYAICAHGARIKELEGGAGPNAQAMCDDVPGRLWAEESQAMVMREIGKPTLITVMTLVLLCDFALQTAQDALAFMLCGCCHSAARLLALDRPVPPSNSGESTPDCILTESRRRILWSCFILDSIVGSGVNENLRWRDGAPQIPLPSSDQTFLSQIPSAGVSMFLPRCSDDFPSSEDLQKYNLRSNLIYLMSMRTRVLRLIRTKPDAVHVSDPQSTFMQLLHALEAWSNSISAQLQLTEFSIYVHKELNTLESLFYLHFSYHILICDLTRISIPGFAFPLAAAFQAAPGPFISHCREVCRHHAEQVTRILRMMAQHLNPLFSESITYAATYEATKIMIVYSASLGEQEPDTRMRLKDDIVFNMKALSEQTRGNLPSRACRALTRLLHRFGFNDIVNSSFTTPPPRADDDAAEVSGPAEAFYLSDLAPFRRAYDDANKNRDRCESAAGSLASSYRNLTREAPALRPWNQQLVQPLGASAMPSNEVTTLEDYAQIAGDMSNEITWDLFSLPDWVFEQHGMDFGA</sequence>
<dbReference type="InterPro" id="IPR001138">
    <property type="entry name" value="Zn2Cys6_DnaBD"/>
</dbReference>
<dbReference type="PANTHER" id="PTHR47338">
    <property type="entry name" value="ZN(II)2CYS6 TRANSCRIPTION FACTOR (EUROFUNG)-RELATED"/>
    <property type="match status" value="1"/>
</dbReference>
<dbReference type="CDD" id="cd00067">
    <property type="entry name" value="GAL4"/>
    <property type="match status" value="1"/>
</dbReference>
<gene>
    <name evidence="7" type="ORF">FGLOB1_11002</name>
</gene>
<dbReference type="SUPFAM" id="SSF57701">
    <property type="entry name" value="Zn2/Cys6 DNA-binding domain"/>
    <property type="match status" value="1"/>
</dbReference>